<dbReference type="SUPFAM" id="SSF50249">
    <property type="entry name" value="Nucleic acid-binding proteins"/>
    <property type="match status" value="1"/>
</dbReference>
<comment type="caution">
    <text evidence="2">The sequence shown here is derived from an EMBL/GenBank/DDBJ whole genome shotgun (WGS) entry which is preliminary data.</text>
</comment>
<name>A0A6A4X3K6_AMPAM</name>
<dbReference type="Proteomes" id="UP000440578">
    <property type="component" value="Unassembled WGS sequence"/>
</dbReference>
<feature type="domain" description="MCM N-terminal" evidence="1">
    <location>
        <begin position="13"/>
        <end position="92"/>
    </location>
</feature>
<gene>
    <name evidence="2" type="primary">Mcm7</name>
    <name evidence="2" type="ORF">FJT64_001795</name>
</gene>
<keyword evidence="3" id="KW-1185">Reference proteome</keyword>
<accession>A0A6A4X3K6</accession>
<sequence length="96" mass="11280">MASRTRDYEQEKAKLRQFLVEFHVKEGRRKDFKYASQLTSIAHREQVLLTIDLDDVDSFDQELAEAVVENARRYTALMSDVVADLLPEYRTREEPS</sequence>
<dbReference type="Gene3D" id="3.30.1640.10">
    <property type="entry name" value="mini-chromosome maintenance (MCM) complex, chain A, domain 1"/>
    <property type="match status" value="1"/>
</dbReference>
<organism evidence="2 3">
    <name type="scientific">Amphibalanus amphitrite</name>
    <name type="common">Striped barnacle</name>
    <name type="synonym">Balanus amphitrite</name>
    <dbReference type="NCBI Taxonomy" id="1232801"/>
    <lineage>
        <taxon>Eukaryota</taxon>
        <taxon>Metazoa</taxon>
        <taxon>Ecdysozoa</taxon>
        <taxon>Arthropoda</taxon>
        <taxon>Crustacea</taxon>
        <taxon>Multicrustacea</taxon>
        <taxon>Cirripedia</taxon>
        <taxon>Thoracica</taxon>
        <taxon>Thoracicalcarea</taxon>
        <taxon>Balanomorpha</taxon>
        <taxon>Balanoidea</taxon>
        <taxon>Balanidae</taxon>
        <taxon>Amphibalaninae</taxon>
        <taxon>Amphibalanus</taxon>
    </lineage>
</organism>
<reference evidence="2 3" key="1">
    <citation type="submission" date="2019-07" db="EMBL/GenBank/DDBJ databases">
        <title>Draft genome assembly of a fouling barnacle, Amphibalanus amphitrite (Darwin, 1854): The first reference genome for Thecostraca.</title>
        <authorList>
            <person name="Kim W."/>
        </authorList>
    </citation>
    <scope>NUCLEOTIDE SEQUENCE [LARGE SCALE GENOMIC DNA]</scope>
    <source>
        <strain evidence="2">SNU_AA5</strain>
        <tissue evidence="2">Soma without cirri and trophi</tissue>
    </source>
</reference>
<dbReference type="FunFam" id="3.30.1640.10:FF:000007">
    <property type="entry name" value="DNA replication licensing factor MCM7"/>
    <property type="match status" value="1"/>
</dbReference>
<dbReference type="InterPro" id="IPR012340">
    <property type="entry name" value="NA-bd_OB-fold"/>
</dbReference>
<dbReference type="InterPro" id="IPR027925">
    <property type="entry name" value="MCM_N"/>
</dbReference>
<evidence type="ECO:0000313" key="3">
    <source>
        <dbReference type="Proteomes" id="UP000440578"/>
    </source>
</evidence>
<dbReference type="AlphaFoldDB" id="A0A6A4X3K6"/>
<proteinExistence type="predicted"/>
<protein>
    <submittedName>
        <fullName evidence="2">DNA replication licensing factor Mcm7</fullName>
    </submittedName>
</protein>
<evidence type="ECO:0000259" key="1">
    <source>
        <dbReference type="Pfam" id="PF14551"/>
    </source>
</evidence>
<evidence type="ECO:0000313" key="2">
    <source>
        <dbReference type="EMBL" id="KAF0312079.1"/>
    </source>
</evidence>
<dbReference type="Pfam" id="PF14551">
    <property type="entry name" value="MCM_N"/>
    <property type="match status" value="1"/>
</dbReference>
<dbReference type="EMBL" id="VIIS01000192">
    <property type="protein sequence ID" value="KAF0312079.1"/>
    <property type="molecule type" value="Genomic_DNA"/>
</dbReference>